<dbReference type="GO" id="GO:0003677">
    <property type="term" value="F:DNA binding"/>
    <property type="evidence" value="ECO:0007669"/>
    <property type="project" value="InterPro"/>
</dbReference>
<dbReference type="FunFam" id="1.10.10.2830:FF:000001">
    <property type="entry name" value="Chromosome partitioning protein ParB"/>
    <property type="match status" value="1"/>
</dbReference>
<evidence type="ECO:0000256" key="1">
    <source>
        <dbReference type="ARBA" id="ARBA00006295"/>
    </source>
</evidence>
<dbReference type="Pfam" id="PF17762">
    <property type="entry name" value="HTH_ParB"/>
    <property type="match status" value="1"/>
</dbReference>
<dbReference type="Gene3D" id="3.90.1530.30">
    <property type="match status" value="1"/>
</dbReference>
<dbReference type="GO" id="GO:0005694">
    <property type="term" value="C:chromosome"/>
    <property type="evidence" value="ECO:0007669"/>
    <property type="project" value="TreeGrafter"/>
</dbReference>
<dbReference type="GO" id="GO:0045881">
    <property type="term" value="P:positive regulation of sporulation resulting in formation of a cellular spore"/>
    <property type="evidence" value="ECO:0007669"/>
    <property type="project" value="TreeGrafter"/>
</dbReference>
<dbReference type="GO" id="GO:0007059">
    <property type="term" value="P:chromosome segregation"/>
    <property type="evidence" value="ECO:0007669"/>
    <property type="project" value="UniProtKB-KW"/>
</dbReference>
<dbReference type="CDD" id="cd16393">
    <property type="entry name" value="SPO0J_N"/>
    <property type="match status" value="1"/>
</dbReference>
<name>A0A1W1CZ52_9ZZZZ</name>
<dbReference type="Gene3D" id="1.10.10.2830">
    <property type="match status" value="1"/>
</dbReference>
<evidence type="ECO:0000259" key="3">
    <source>
        <dbReference type="SMART" id="SM00470"/>
    </source>
</evidence>
<organism evidence="4">
    <name type="scientific">hydrothermal vent metagenome</name>
    <dbReference type="NCBI Taxonomy" id="652676"/>
    <lineage>
        <taxon>unclassified sequences</taxon>
        <taxon>metagenomes</taxon>
        <taxon>ecological metagenomes</taxon>
    </lineage>
</organism>
<dbReference type="PANTHER" id="PTHR33375">
    <property type="entry name" value="CHROMOSOME-PARTITIONING PROTEIN PARB-RELATED"/>
    <property type="match status" value="1"/>
</dbReference>
<comment type="similarity">
    <text evidence="1">Belongs to the ParB family.</text>
</comment>
<accession>A0A1W1CZ52</accession>
<proteinExistence type="inferred from homology"/>
<dbReference type="PANTHER" id="PTHR33375:SF1">
    <property type="entry name" value="CHROMOSOME-PARTITIONING PROTEIN PARB-RELATED"/>
    <property type="match status" value="1"/>
</dbReference>
<dbReference type="SMART" id="SM00470">
    <property type="entry name" value="ParB"/>
    <property type="match status" value="1"/>
</dbReference>
<keyword evidence="2" id="KW-0159">Chromosome partition</keyword>
<dbReference type="AlphaFoldDB" id="A0A1W1CZ52"/>
<sequence>MALGRGLDAILLDVEEAYEKDLSAIDSLALKASGIRIEDLDVESILPNPFQPRKFFDEDALEALSISIVKYGLLQPIVVIKTEEGYLLVAGERRLRAHKLAKLEVITAIVDNTKIDEIKLRELALLENIQRENLNTMDLATAYAELIEVHNITHQALAKIVNKSRSHISNTLRLLKFIPYVQNKILLGKVTQGHVKILGGLDENQQKIMIDSIIDEKLSVREAENRVKHYKSNLKEKTPLTYEENIKKLLPFRHKIKNKSIEIHFSDAKDMQNFLLFLKKR</sequence>
<dbReference type="InterPro" id="IPR036086">
    <property type="entry name" value="ParB/Sulfiredoxin_sf"/>
</dbReference>
<dbReference type="SUPFAM" id="SSF110849">
    <property type="entry name" value="ParB/Sulfiredoxin"/>
    <property type="match status" value="1"/>
</dbReference>
<dbReference type="NCBIfam" id="TIGR00180">
    <property type="entry name" value="parB_part"/>
    <property type="match status" value="1"/>
</dbReference>
<feature type="domain" description="ParB-like N-terminal" evidence="3">
    <location>
        <begin position="38"/>
        <end position="129"/>
    </location>
</feature>
<dbReference type="SUPFAM" id="SSF109709">
    <property type="entry name" value="KorB DNA-binding domain-like"/>
    <property type="match status" value="1"/>
</dbReference>
<protein>
    <submittedName>
        <fullName evidence="4">Chromosome (Plasmid) partitioning protein ParB</fullName>
    </submittedName>
</protein>
<evidence type="ECO:0000313" key="4">
    <source>
        <dbReference type="EMBL" id="SFV71140.1"/>
    </source>
</evidence>
<dbReference type="InterPro" id="IPR050336">
    <property type="entry name" value="Chromosome_partition/occlusion"/>
</dbReference>
<dbReference type="Pfam" id="PF02195">
    <property type="entry name" value="ParB_N"/>
    <property type="match status" value="1"/>
</dbReference>
<dbReference type="EMBL" id="FPHM01000206">
    <property type="protein sequence ID" value="SFV71140.1"/>
    <property type="molecule type" value="Genomic_DNA"/>
</dbReference>
<reference evidence="4" key="1">
    <citation type="submission" date="2016-10" db="EMBL/GenBank/DDBJ databases">
        <authorList>
            <person name="de Groot N.N."/>
        </authorList>
    </citation>
    <scope>NUCLEOTIDE SEQUENCE</scope>
</reference>
<gene>
    <name evidence="4" type="ORF">MNB_SV-13-2205</name>
</gene>
<dbReference type="InterPro" id="IPR004437">
    <property type="entry name" value="ParB/RepB/Spo0J"/>
</dbReference>
<dbReference type="InterPro" id="IPR041468">
    <property type="entry name" value="HTH_ParB/Spo0J"/>
</dbReference>
<dbReference type="InterPro" id="IPR003115">
    <property type="entry name" value="ParB_N"/>
</dbReference>
<evidence type="ECO:0000256" key="2">
    <source>
        <dbReference type="ARBA" id="ARBA00022829"/>
    </source>
</evidence>